<gene>
    <name evidence="1" type="ORF">Pcinc_043457</name>
</gene>
<accession>A0AAE1BFK9</accession>
<protein>
    <submittedName>
        <fullName evidence="1">Uncharacterized protein</fullName>
    </submittedName>
</protein>
<evidence type="ECO:0000313" key="1">
    <source>
        <dbReference type="EMBL" id="KAK3849802.1"/>
    </source>
</evidence>
<keyword evidence="2" id="KW-1185">Reference proteome</keyword>
<sequence length="98" mass="10277">MFGKLAVTLCVADIPTFQEDIIPCVTTQSLDIKIPCSTLLVDKVGVVTVEYEAIAGASHRGRMSGGRCIDDRLVCEGTEEGNSDSGDGSAVLVKLSVC</sequence>
<evidence type="ECO:0000313" key="2">
    <source>
        <dbReference type="Proteomes" id="UP001286313"/>
    </source>
</evidence>
<reference evidence="1" key="1">
    <citation type="submission" date="2023-10" db="EMBL/GenBank/DDBJ databases">
        <title>Genome assemblies of two species of porcelain crab, Petrolisthes cinctipes and Petrolisthes manimaculis (Anomura: Porcellanidae).</title>
        <authorList>
            <person name="Angst P."/>
        </authorList>
    </citation>
    <scope>NUCLEOTIDE SEQUENCE</scope>
    <source>
        <strain evidence="1">PB745_01</strain>
        <tissue evidence="1">Gill</tissue>
    </source>
</reference>
<dbReference type="EMBL" id="JAWQEG010008701">
    <property type="protein sequence ID" value="KAK3849802.1"/>
    <property type="molecule type" value="Genomic_DNA"/>
</dbReference>
<organism evidence="1 2">
    <name type="scientific">Petrolisthes cinctipes</name>
    <name type="common">Flat porcelain crab</name>
    <dbReference type="NCBI Taxonomy" id="88211"/>
    <lineage>
        <taxon>Eukaryota</taxon>
        <taxon>Metazoa</taxon>
        <taxon>Ecdysozoa</taxon>
        <taxon>Arthropoda</taxon>
        <taxon>Crustacea</taxon>
        <taxon>Multicrustacea</taxon>
        <taxon>Malacostraca</taxon>
        <taxon>Eumalacostraca</taxon>
        <taxon>Eucarida</taxon>
        <taxon>Decapoda</taxon>
        <taxon>Pleocyemata</taxon>
        <taxon>Anomura</taxon>
        <taxon>Galatheoidea</taxon>
        <taxon>Porcellanidae</taxon>
        <taxon>Petrolisthes</taxon>
    </lineage>
</organism>
<comment type="caution">
    <text evidence="1">The sequence shown here is derived from an EMBL/GenBank/DDBJ whole genome shotgun (WGS) entry which is preliminary data.</text>
</comment>
<proteinExistence type="predicted"/>
<dbReference type="AlphaFoldDB" id="A0AAE1BFK9"/>
<name>A0AAE1BFK9_PETCI</name>
<dbReference type="Proteomes" id="UP001286313">
    <property type="component" value="Unassembled WGS sequence"/>
</dbReference>